<feature type="region of interest" description="Disordered" evidence="1">
    <location>
        <begin position="1"/>
        <end position="52"/>
    </location>
</feature>
<gene>
    <name evidence="2" type="ORF">H2200_005029</name>
</gene>
<keyword evidence="3" id="KW-1185">Reference proteome</keyword>
<dbReference type="EMBL" id="JAPDRK010000007">
    <property type="protein sequence ID" value="KAJ9610252.1"/>
    <property type="molecule type" value="Genomic_DNA"/>
</dbReference>
<feature type="compositionally biased region" description="Basic residues" evidence="1">
    <location>
        <begin position="8"/>
        <end position="21"/>
    </location>
</feature>
<proteinExistence type="predicted"/>
<sequence length="137" mass="15710">MDRPAPLRPKHHIKHSHHKFSIKAYTKQSTNSSLTEPACSSTNTSQTSTNSTSFESYVDQNLVYHIAKKKRQTLDLWGVGSHLPRTDSEDGFKSSADSEIIRFDEIARWLKERSKKKDMLSEGPWCPLSIVEVREQH</sequence>
<dbReference type="AlphaFoldDB" id="A0AA38XBF2"/>
<comment type="caution">
    <text evidence="2">The sequence shown here is derived from an EMBL/GenBank/DDBJ whole genome shotgun (WGS) entry which is preliminary data.</text>
</comment>
<reference evidence="2" key="1">
    <citation type="submission" date="2022-10" db="EMBL/GenBank/DDBJ databases">
        <title>Culturing micro-colonial fungi from biological soil crusts in the Mojave desert and describing Neophaeococcomyces mojavensis, and introducing the new genera and species Taxawa tesnikishii.</title>
        <authorList>
            <person name="Kurbessoian T."/>
            <person name="Stajich J.E."/>
        </authorList>
    </citation>
    <scope>NUCLEOTIDE SEQUENCE</scope>
    <source>
        <strain evidence="2">TK_41</strain>
    </source>
</reference>
<organism evidence="2 3">
    <name type="scientific">Cladophialophora chaetospira</name>
    <dbReference type="NCBI Taxonomy" id="386627"/>
    <lineage>
        <taxon>Eukaryota</taxon>
        <taxon>Fungi</taxon>
        <taxon>Dikarya</taxon>
        <taxon>Ascomycota</taxon>
        <taxon>Pezizomycotina</taxon>
        <taxon>Eurotiomycetes</taxon>
        <taxon>Chaetothyriomycetidae</taxon>
        <taxon>Chaetothyriales</taxon>
        <taxon>Herpotrichiellaceae</taxon>
        <taxon>Cladophialophora</taxon>
    </lineage>
</organism>
<dbReference type="Proteomes" id="UP001172673">
    <property type="component" value="Unassembled WGS sequence"/>
</dbReference>
<accession>A0AA38XBF2</accession>
<name>A0AA38XBF2_9EURO</name>
<protein>
    <submittedName>
        <fullName evidence="2">Uncharacterized protein</fullName>
    </submittedName>
</protein>
<evidence type="ECO:0000313" key="3">
    <source>
        <dbReference type="Proteomes" id="UP001172673"/>
    </source>
</evidence>
<feature type="compositionally biased region" description="Low complexity" evidence="1">
    <location>
        <begin position="40"/>
        <end position="52"/>
    </location>
</feature>
<feature type="compositionally biased region" description="Polar residues" evidence="1">
    <location>
        <begin position="26"/>
        <end position="39"/>
    </location>
</feature>
<evidence type="ECO:0000313" key="2">
    <source>
        <dbReference type="EMBL" id="KAJ9610252.1"/>
    </source>
</evidence>
<evidence type="ECO:0000256" key="1">
    <source>
        <dbReference type="SAM" id="MobiDB-lite"/>
    </source>
</evidence>